<evidence type="ECO:0000256" key="7">
    <source>
        <dbReference type="ARBA" id="ARBA00023242"/>
    </source>
</evidence>
<sequence length="366" mass="41893">MDTDDPDDYIALIAVIACYKILRKQLKEDPVMFFKYTRMNVSTFYKLIDLLRPHVQKNNWRALSAEQRILIMLRYLATGDQISSIAFAHRIGESTAYNIIKETCRITVKVLSLIYLKSPTEEKWKEIVAGFSNRWNFPNCLGAIDGKHFTIKAPPNSGSLHFNYKKFFSIVLLAACDDQYKFTIVDCGAYGSASDGGIFAQSDFGKCLNDDNLNIPVENSKLPLSDIEMPHYFVADEAFPLSKRIMRPYPGHFLSEAKSIFNYRLSRARRVIENTFGILVSRWRVFQRCICMNPEHVDVIIMAAVNVHNFLMTQNNSAPNVEKIYCPPNYVDNEDNIGHVIQGEWRIGLNNATNLRPTNVRRVEGL</sequence>
<keyword evidence="7" id="KW-0539">Nucleus</keyword>
<dbReference type="GO" id="GO:0046872">
    <property type="term" value="F:metal ion binding"/>
    <property type="evidence" value="ECO:0007669"/>
    <property type="project" value="UniProtKB-KW"/>
</dbReference>
<evidence type="ECO:0000256" key="3">
    <source>
        <dbReference type="ARBA" id="ARBA00006958"/>
    </source>
</evidence>
<evidence type="ECO:0000256" key="1">
    <source>
        <dbReference type="ARBA" id="ARBA00001968"/>
    </source>
</evidence>
<dbReference type="Pfam" id="PF13359">
    <property type="entry name" value="DDE_Tnp_4"/>
    <property type="match status" value="1"/>
</dbReference>
<evidence type="ECO:0000313" key="9">
    <source>
        <dbReference type="Proteomes" id="UP000504618"/>
    </source>
</evidence>
<dbReference type="RefSeq" id="XP_024892938.1">
    <property type="nucleotide sequence ID" value="XM_025037170.1"/>
</dbReference>
<proteinExistence type="inferred from homology"/>
<dbReference type="InterPro" id="IPR027806">
    <property type="entry name" value="HARBI1_dom"/>
</dbReference>
<organism evidence="9 10">
    <name type="scientific">Temnothorax curvispinosus</name>
    <dbReference type="NCBI Taxonomy" id="300111"/>
    <lineage>
        <taxon>Eukaryota</taxon>
        <taxon>Metazoa</taxon>
        <taxon>Ecdysozoa</taxon>
        <taxon>Arthropoda</taxon>
        <taxon>Hexapoda</taxon>
        <taxon>Insecta</taxon>
        <taxon>Pterygota</taxon>
        <taxon>Neoptera</taxon>
        <taxon>Endopterygota</taxon>
        <taxon>Hymenoptera</taxon>
        <taxon>Apocrita</taxon>
        <taxon>Aculeata</taxon>
        <taxon>Formicoidea</taxon>
        <taxon>Formicidae</taxon>
        <taxon>Myrmicinae</taxon>
        <taxon>Temnothorax</taxon>
    </lineage>
</organism>
<reference evidence="10" key="1">
    <citation type="submission" date="2025-08" db="UniProtKB">
        <authorList>
            <consortium name="RefSeq"/>
        </authorList>
    </citation>
    <scope>IDENTIFICATION</scope>
    <source>
        <tissue evidence="10">Whole body</tissue>
    </source>
</reference>
<feature type="domain" description="DDE Tnp4" evidence="8">
    <location>
        <begin position="144"/>
        <end position="309"/>
    </location>
</feature>
<dbReference type="GO" id="GO:0016787">
    <property type="term" value="F:hydrolase activity"/>
    <property type="evidence" value="ECO:0007669"/>
    <property type="project" value="UniProtKB-KW"/>
</dbReference>
<accession>A0A6J1RF72</accession>
<evidence type="ECO:0000256" key="4">
    <source>
        <dbReference type="ARBA" id="ARBA00022722"/>
    </source>
</evidence>
<evidence type="ECO:0000256" key="6">
    <source>
        <dbReference type="ARBA" id="ARBA00022801"/>
    </source>
</evidence>
<dbReference type="Proteomes" id="UP000504618">
    <property type="component" value="Unplaced"/>
</dbReference>
<dbReference type="PANTHER" id="PTHR22930">
    <property type="match status" value="1"/>
</dbReference>
<dbReference type="GeneID" id="112468122"/>
<keyword evidence="6" id="KW-0378">Hydrolase</keyword>
<comment type="cofactor">
    <cofactor evidence="1">
        <name>a divalent metal cation</name>
        <dbReference type="ChEBI" id="CHEBI:60240"/>
    </cofactor>
</comment>
<comment type="subcellular location">
    <subcellularLocation>
        <location evidence="2">Nucleus</location>
    </subcellularLocation>
</comment>
<keyword evidence="4" id="KW-0540">Nuclease</keyword>
<gene>
    <name evidence="10" type="primary">LOC112468122</name>
</gene>
<keyword evidence="5" id="KW-0479">Metal-binding</keyword>
<evidence type="ECO:0000259" key="8">
    <source>
        <dbReference type="Pfam" id="PF13359"/>
    </source>
</evidence>
<comment type="similarity">
    <text evidence="3">Belongs to the HARBI1 family.</text>
</comment>
<evidence type="ECO:0000256" key="5">
    <source>
        <dbReference type="ARBA" id="ARBA00022723"/>
    </source>
</evidence>
<name>A0A6J1RF72_9HYME</name>
<dbReference type="AlphaFoldDB" id="A0A6J1RF72"/>
<dbReference type="GO" id="GO:0005634">
    <property type="term" value="C:nucleus"/>
    <property type="evidence" value="ECO:0007669"/>
    <property type="project" value="UniProtKB-SubCell"/>
</dbReference>
<protein>
    <submittedName>
        <fullName evidence="10">Protein ALP1-like isoform X2</fullName>
    </submittedName>
</protein>
<evidence type="ECO:0000256" key="2">
    <source>
        <dbReference type="ARBA" id="ARBA00004123"/>
    </source>
</evidence>
<keyword evidence="9" id="KW-1185">Reference proteome</keyword>
<dbReference type="PANTHER" id="PTHR22930:SF269">
    <property type="entry name" value="NUCLEASE HARBI1-LIKE PROTEIN"/>
    <property type="match status" value="1"/>
</dbReference>
<dbReference type="GO" id="GO:0004518">
    <property type="term" value="F:nuclease activity"/>
    <property type="evidence" value="ECO:0007669"/>
    <property type="project" value="UniProtKB-KW"/>
</dbReference>
<dbReference type="InterPro" id="IPR045249">
    <property type="entry name" value="HARBI1-like"/>
</dbReference>
<evidence type="ECO:0000313" key="10">
    <source>
        <dbReference type="RefSeq" id="XP_024892938.1"/>
    </source>
</evidence>